<dbReference type="Gene3D" id="3.40.50.300">
    <property type="entry name" value="P-loop containing nucleotide triphosphate hydrolases"/>
    <property type="match status" value="2"/>
</dbReference>
<keyword evidence="3" id="KW-0378">Hydrolase</keyword>
<organism evidence="3 6">
    <name type="scientific">Synechococcus phage ACG-2014f</name>
    <dbReference type="NCBI Taxonomy" id="1493511"/>
    <lineage>
        <taxon>Viruses</taxon>
        <taxon>Duplodnaviria</taxon>
        <taxon>Heunggongvirae</taxon>
        <taxon>Uroviricota</taxon>
        <taxon>Caudoviricetes</taxon>
        <taxon>Pantevenvirales</taxon>
        <taxon>Kyanoviridae</taxon>
        <taxon>Atlauavirus</taxon>
        <taxon>Atlauavirus tusconc8</taxon>
    </lineage>
</organism>
<feature type="coiled-coil region" evidence="1">
    <location>
        <begin position="307"/>
        <end position="341"/>
    </location>
</feature>
<name>A0A0E3FIV2_9CAUD</name>
<evidence type="ECO:0000313" key="5">
    <source>
        <dbReference type="Proteomes" id="UP000033001"/>
    </source>
</evidence>
<proteinExistence type="predicted"/>
<sequence length="575" mass="66798">MLLFKKLRWQNFLSTGDKGIEVDFLMNNTNLIIGSNGAGKSTLLDALTFVLFNKAFRRVSKPQLVNSITEKKCVVEIEFETNNKNYLVRRGIKPNVFDIVVDGELLDKRGDDRDNQKLLEENILKVNYKSFTQVIILGASTFVPFMQLTASNRRDVIEDLLDIRVFSQMSGIVKDRIRQLREDIKILDLKRGSLRDKSEMQKNFINEITKKGESNIESKGEKIKTLLFEKQTLESENITTLTKLKELQDELEGLEDASDKLRKLGSLRGKISQKITTLTKEHKFFKDNASCPTCTQDIDEEFRSVRLSELGDKAKEMNKGFKELEDTIEREENRENEFKSISKQILELNTQVSTNNTKNTSISMNIGDLESEIGSIRHSIDNQTEEKEKLDRFQDDLSRVFDTLSTRNSEMDNNKFVYELLKDGGVKTNIIRKYIPFINKQVNRYLQMMEFYINFELDEEFNETVVSPIHENFSYSSFSEGEKMRIDLALLFTWREVARVRNSVNTNLLIMDEVFDSSLDGFGTEEFLKIIRYVVQDANVFIISHKQELHERFDSVLRFEKDRGFSKLTLNKTND</sequence>
<dbReference type="GO" id="GO:0004519">
    <property type="term" value="F:endonuclease activity"/>
    <property type="evidence" value="ECO:0007669"/>
    <property type="project" value="UniProtKB-KW"/>
</dbReference>
<gene>
    <name evidence="3" type="ORF">Syn7803US17_149</name>
    <name evidence="4" type="ORF">Syn7803US44_149</name>
</gene>
<feature type="domain" description="RecF/RecN/SMC N-terminal" evidence="2">
    <location>
        <begin position="5"/>
        <end position="561"/>
    </location>
</feature>
<dbReference type="EMBL" id="KJ019086">
    <property type="protein sequence ID" value="AIX27790.1"/>
    <property type="molecule type" value="Genomic_DNA"/>
</dbReference>
<protein>
    <submittedName>
        <fullName evidence="3">Gpre46 combination endonuclease</fullName>
    </submittedName>
</protein>
<dbReference type="PANTHER" id="PTHR32114:SF2">
    <property type="entry name" value="ABC TRANSPORTER ABCH.3"/>
    <property type="match status" value="1"/>
</dbReference>
<evidence type="ECO:0000259" key="2">
    <source>
        <dbReference type="Pfam" id="PF02463"/>
    </source>
</evidence>
<dbReference type="SUPFAM" id="SSF75712">
    <property type="entry name" value="Rad50 coiled-coil Zn hook"/>
    <property type="match status" value="1"/>
</dbReference>
<dbReference type="Proteomes" id="UP000033001">
    <property type="component" value="Segment"/>
</dbReference>
<keyword evidence="3" id="KW-0540">Nuclease</keyword>
<dbReference type="Proteomes" id="UP000185324">
    <property type="component" value="Segment"/>
</dbReference>
<dbReference type="PANTHER" id="PTHR32114">
    <property type="entry name" value="ABC TRANSPORTER ABCH.3"/>
    <property type="match status" value="1"/>
</dbReference>
<evidence type="ECO:0000313" key="3">
    <source>
        <dbReference type="EMBL" id="AIX27790.1"/>
    </source>
</evidence>
<keyword evidence="1" id="KW-0175">Coiled coil</keyword>
<dbReference type="InterPro" id="IPR003395">
    <property type="entry name" value="RecF/RecN/SMC_N"/>
</dbReference>
<keyword evidence="3" id="KW-0255">Endonuclease</keyword>
<evidence type="ECO:0000256" key="1">
    <source>
        <dbReference type="SAM" id="Coils"/>
    </source>
</evidence>
<dbReference type="Pfam" id="PF02463">
    <property type="entry name" value="SMC_N"/>
    <property type="match status" value="1"/>
</dbReference>
<dbReference type="Gene3D" id="1.10.287.510">
    <property type="entry name" value="Helix hairpin bin"/>
    <property type="match status" value="1"/>
</dbReference>
<dbReference type="SUPFAM" id="SSF52540">
    <property type="entry name" value="P-loop containing nucleoside triphosphate hydrolases"/>
    <property type="match status" value="1"/>
</dbReference>
<evidence type="ECO:0000313" key="6">
    <source>
        <dbReference type="Proteomes" id="UP000185324"/>
    </source>
</evidence>
<evidence type="ECO:0000313" key="4">
    <source>
        <dbReference type="EMBL" id="AIX32349.1"/>
    </source>
</evidence>
<dbReference type="InterPro" id="IPR027417">
    <property type="entry name" value="P-loop_NTPase"/>
</dbReference>
<accession>A0A0E3FIV2</accession>
<reference evidence="5 6" key="1">
    <citation type="submission" date="2013-12" db="EMBL/GenBank/DDBJ databases">
        <title>Ecological redundancy of diverse viral populations within a natural community.</title>
        <authorList>
            <person name="Gregory A.C."/>
            <person name="LaButti K."/>
            <person name="Copeland A."/>
            <person name="Woyke T."/>
            <person name="Sullivan M.B."/>
        </authorList>
    </citation>
    <scope>NUCLEOTIDE SEQUENCE [LARGE SCALE GENOMIC DNA]</scope>
    <source>
        <strain evidence="3">Syn7803US17</strain>
        <strain evidence="4">Syn7803US44</strain>
    </source>
</reference>
<dbReference type="EMBL" id="KJ019103">
    <property type="protein sequence ID" value="AIX32349.1"/>
    <property type="molecule type" value="Genomic_DNA"/>
</dbReference>
<feature type="coiled-coil region" evidence="1">
    <location>
        <begin position="230"/>
        <end position="264"/>
    </location>
</feature>